<dbReference type="RefSeq" id="WP_341743111.1">
    <property type="nucleotide sequence ID" value="NZ_CP151406.1"/>
</dbReference>
<reference evidence="1 2" key="1">
    <citation type="submission" date="2024-04" db="EMBL/GenBank/DDBJ databases">
        <title>Dissimilatory iodate-reducing microorganisms contribute to the enrichment of iodine in groundwater.</title>
        <authorList>
            <person name="Jiang Z."/>
        </authorList>
    </citation>
    <scope>NUCLEOTIDE SEQUENCE [LARGE SCALE GENOMIC DNA]</scope>
    <source>
        <strain evidence="1 2">NCP973</strain>
    </source>
</reference>
<accession>A0ABZ2XG24</accession>
<dbReference type="Proteomes" id="UP001479520">
    <property type="component" value="Chromosome"/>
</dbReference>
<gene>
    <name evidence="1" type="ORF">AADV58_10275</name>
</gene>
<dbReference type="EMBL" id="CP151406">
    <property type="protein sequence ID" value="WZJ20340.1"/>
    <property type="molecule type" value="Genomic_DNA"/>
</dbReference>
<evidence type="ECO:0000313" key="2">
    <source>
        <dbReference type="Proteomes" id="UP001479520"/>
    </source>
</evidence>
<sequence>MSSSIAGDFYNEITIRSDIEAWELFQRAINGDPLPERLKLKFVGWPNFEVKIQGKDWFGTVPTRVMGPLLEIQKDIHRIYASIQYGESSARRLKDEEREALEIVVKVDEGSSDFKASLTEQLNELADKAFAKMDSRDIAIVILGLALVYGGVEVSKAWIAERQAGKEMEKVVQLSQQETERLRIFSEAMQKKPILSEAKTNYEDSQNRLLKAVKSHDVVNIKGVQLGGSDVSEIVQTERARSTEHHIEGVFQILANDVSKSSGYRIKISRLADALQFSANVPMELPFQQKEILKKAEWSKGTVLVNLSIRATILRGNITDAVVLSVTEVSE</sequence>
<keyword evidence="2" id="KW-1185">Reference proteome</keyword>
<name>A0ABZ2XG24_9RHOO</name>
<proteinExistence type="predicted"/>
<protein>
    <submittedName>
        <fullName evidence="1">Uncharacterized protein</fullName>
    </submittedName>
</protein>
<evidence type="ECO:0000313" key="1">
    <source>
        <dbReference type="EMBL" id="WZJ20340.1"/>
    </source>
</evidence>
<organism evidence="1 2">
    <name type="scientific">Azonexus hydrophilus</name>
    <dbReference type="NCBI Taxonomy" id="418702"/>
    <lineage>
        <taxon>Bacteria</taxon>
        <taxon>Pseudomonadati</taxon>
        <taxon>Pseudomonadota</taxon>
        <taxon>Betaproteobacteria</taxon>
        <taxon>Rhodocyclales</taxon>
        <taxon>Azonexaceae</taxon>
        <taxon>Azonexus</taxon>
    </lineage>
</organism>